<keyword evidence="2" id="KW-0472">Membrane</keyword>
<name>Q1Q670_KUEST</name>
<reference evidence="3" key="1">
    <citation type="journal article" date="2006" name="Nature">
        <title>Deciphering the evolution and metabolism of an anammox bacterium from a community genome.</title>
        <authorList>
            <person name="Strous M."/>
            <person name="Pelletier E."/>
            <person name="Mangenot S."/>
            <person name="Rattei T."/>
            <person name="Lehner A."/>
            <person name="Taylor M.W."/>
            <person name="Horn M."/>
            <person name="Daims H."/>
            <person name="Bartol-Mavel D."/>
            <person name="Wincker P."/>
            <person name="Barbe V."/>
            <person name="Fonknechten N."/>
            <person name="Vallenet D."/>
            <person name="Segurens B."/>
            <person name="Schenowitz-Truong C."/>
            <person name="Medigue C."/>
            <person name="Collingro A."/>
            <person name="Snel B."/>
            <person name="Dutilh B.E."/>
            <person name="OpDenCamp H.J.M."/>
            <person name="vanDerDrift C."/>
            <person name="Cirpus I."/>
            <person name="vanDePas-Schoonen K.T."/>
            <person name="Harhangi H.R."/>
            <person name="vanNiftrik L."/>
            <person name="Schmid M."/>
            <person name="Keltjens J."/>
            <person name="vanDeVossenberg J."/>
            <person name="Kartal B."/>
            <person name="Meier H."/>
            <person name="Frishman D."/>
            <person name="Huynen M.A."/>
            <person name="Mewes H."/>
            <person name="Weissenbach J."/>
            <person name="Jetten M.S.M."/>
            <person name="Wagner M."/>
            <person name="LePaslier D."/>
        </authorList>
    </citation>
    <scope>NUCLEOTIDE SEQUENCE</scope>
</reference>
<feature type="region of interest" description="Disordered" evidence="1">
    <location>
        <begin position="1"/>
        <end position="20"/>
    </location>
</feature>
<reference evidence="3" key="2">
    <citation type="submission" date="2006-01" db="EMBL/GenBank/DDBJ databases">
        <authorList>
            <person name="Genoscope"/>
        </authorList>
    </citation>
    <scope>NUCLEOTIDE SEQUENCE</scope>
</reference>
<dbReference type="AlphaFoldDB" id="Q1Q670"/>
<sequence length="87" mass="9605">MQYQSFNESLTERNTSSNSKGSLITKSAFISLPGNEFDALRYPVITPITGFPAIVFIAFTIAHPDISGSPRYTARDQIHPFLEALTP</sequence>
<accession>Q1Q670</accession>
<proteinExistence type="predicted"/>
<evidence type="ECO:0000256" key="2">
    <source>
        <dbReference type="SAM" id="Phobius"/>
    </source>
</evidence>
<evidence type="ECO:0000313" key="4">
    <source>
        <dbReference type="EMBL" id="QII13125.1"/>
    </source>
</evidence>
<reference evidence="4 5" key="3">
    <citation type="submission" date="2020-02" db="EMBL/GenBank/DDBJ databases">
        <title>Newly sequenced genome of strain CSTR1 showed variability in Candidatus Kuenenia stuttgartiensis genomes.</title>
        <authorList>
            <person name="Ding C."/>
            <person name="Adrian L."/>
        </authorList>
    </citation>
    <scope>NUCLEOTIDE SEQUENCE [LARGE SCALE GENOMIC DNA]</scope>
    <source>
        <strain evidence="4 5">CSTR1</strain>
    </source>
</reference>
<evidence type="ECO:0000313" key="3">
    <source>
        <dbReference type="EMBL" id="CAJ73075.1"/>
    </source>
</evidence>
<protein>
    <submittedName>
        <fullName evidence="3">Uncharacterized protein</fullName>
    </submittedName>
</protein>
<dbReference type="EMBL" id="CT573071">
    <property type="protein sequence ID" value="CAJ73075.1"/>
    <property type="molecule type" value="Genomic_DNA"/>
</dbReference>
<organism evidence="3">
    <name type="scientific">Kuenenia stuttgartiensis</name>
    <dbReference type="NCBI Taxonomy" id="174633"/>
    <lineage>
        <taxon>Bacteria</taxon>
        <taxon>Pseudomonadati</taxon>
        <taxon>Planctomycetota</taxon>
        <taxon>Candidatus Brocadiia</taxon>
        <taxon>Candidatus Brocadiales</taxon>
        <taxon>Candidatus Brocadiaceae</taxon>
        <taxon>Candidatus Kuenenia</taxon>
    </lineage>
</organism>
<evidence type="ECO:0000256" key="1">
    <source>
        <dbReference type="SAM" id="MobiDB-lite"/>
    </source>
</evidence>
<feature type="transmembrane region" description="Helical" evidence="2">
    <location>
        <begin position="42"/>
        <end position="62"/>
    </location>
</feature>
<keyword evidence="2" id="KW-1133">Transmembrane helix</keyword>
<dbReference type="Proteomes" id="UP000501926">
    <property type="component" value="Chromosome"/>
</dbReference>
<gene>
    <name evidence="4" type="ORF">KsCSTR_37460</name>
    <name evidence="3" type="ORF">kuste2330</name>
</gene>
<evidence type="ECO:0000313" key="5">
    <source>
        <dbReference type="Proteomes" id="UP000501926"/>
    </source>
</evidence>
<keyword evidence="2" id="KW-0812">Transmembrane</keyword>
<dbReference type="EMBL" id="CP049055">
    <property type="protein sequence ID" value="QII13125.1"/>
    <property type="molecule type" value="Genomic_DNA"/>
</dbReference>